<feature type="domain" description="Methyltransferase type 11" evidence="1">
    <location>
        <begin position="325"/>
        <end position="419"/>
    </location>
</feature>
<dbReference type="Gene3D" id="3.40.50.150">
    <property type="entry name" value="Vaccinia Virus protein VP39"/>
    <property type="match status" value="2"/>
</dbReference>
<dbReference type="SUPFAM" id="SSF53335">
    <property type="entry name" value="S-adenosyl-L-methionine-dependent methyltransferases"/>
    <property type="match status" value="2"/>
</dbReference>
<dbReference type="RefSeq" id="WP_046279799.1">
    <property type="nucleotide sequence ID" value="NZ_LATL02000309.1"/>
</dbReference>
<dbReference type="GO" id="GO:0008757">
    <property type="term" value="F:S-adenosylmethionine-dependent methyltransferase activity"/>
    <property type="evidence" value="ECO:0007669"/>
    <property type="project" value="InterPro"/>
</dbReference>
<comment type="caution">
    <text evidence="2">The sequence shown here is derived from an EMBL/GenBank/DDBJ whole genome shotgun (WGS) entry which is preliminary data.</text>
</comment>
<proteinExistence type="predicted"/>
<feature type="domain" description="Methyltransferase type 11" evidence="1">
    <location>
        <begin position="72"/>
        <end position="169"/>
    </location>
</feature>
<dbReference type="PANTHER" id="PTHR43861">
    <property type="entry name" value="TRANS-ACONITATE 2-METHYLTRANSFERASE-RELATED"/>
    <property type="match status" value="1"/>
</dbReference>
<evidence type="ECO:0000313" key="3">
    <source>
        <dbReference type="Proteomes" id="UP000033607"/>
    </source>
</evidence>
<sequence length="465" mass="52853">MKQRKFSEADTEAFYDSEDSLYRSFWDSEGSLHWGYFENLTEAKTEDFITACKRWNEYMLSQSGITKDSRVLDLGCGNGNTAIWLSQQTGCQVVGVDISSVRIENAKAKAQQHPSLKLEFKKASATNLPDESGSFSHVWSQAALYHVHDRHLALQEIHRVLEEGGTFIFDDLVTPTQEINEMARKYVYDRLLFEPIFSLDSYKDFLTQLGFMVLATKDLSENLHKSYELLSQLALDQYPELSAAYDKMCEAIQTHQLGWSFYLCEKVSDRLSWIYQNSNRYSLEQKYNAWAAVYDTELDKSYRCSPIQSANALAKVLPNQDVTILDAGAGTGMVGEALAKLGYTNIVGVDLSEEMLEAARKKLVYTDLYQGNLEAPLAFASAASYDAILAVGVFTFGHAHPRALKSLSRLLKTGGYFILTVRVDYYNDTESLHEVLKELSWNLISREQFKIFETEPMYILVFQKL</sequence>
<keyword evidence="2" id="KW-0830">Ubiquinone</keyword>
<organism evidence="2 3">
    <name type="scientific">Limnoraphis robusta CS-951</name>
    <dbReference type="NCBI Taxonomy" id="1637645"/>
    <lineage>
        <taxon>Bacteria</taxon>
        <taxon>Bacillati</taxon>
        <taxon>Cyanobacteriota</taxon>
        <taxon>Cyanophyceae</taxon>
        <taxon>Oscillatoriophycideae</taxon>
        <taxon>Oscillatoriales</taxon>
        <taxon>Sirenicapillariaceae</taxon>
        <taxon>Limnoraphis</taxon>
    </lineage>
</organism>
<evidence type="ECO:0000313" key="2">
    <source>
        <dbReference type="EMBL" id="KKD36907.1"/>
    </source>
</evidence>
<gene>
    <name evidence="2" type="ORF">WN50_17185</name>
</gene>
<dbReference type="CDD" id="cd02440">
    <property type="entry name" value="AdoMet_MTases"/>
    <property type="match status" value="2"/>
</dbReference>
<dbReference type="OrthoDB" id="438509at2"/>
<dbReference type="Pfam" id="PF08241">
    <property type="entry name" value="Methyltransf_11"/>
    <property type="match status" value="2"/>
</dbReference>
<name>A0A0F5YE40_9CYAN</name>
<dbReference type="InterPro" id="IPR029063">
    <property type="entry name" value="SAM-dependent_MTases_sf"/>
</dbReference>
<reference evidence="2 3" key="1">
    <citation type="submission" date="2015-06" db="EMBL/GenBank/DDBJ databases">
        <title>Draft genome assembly of filamentous brackish cyanobacterium Limnoraphis robusta strain CS-951.</title>
        <authorList>
            <person name="Willis A."/>
            <person name="Parks M."/>
            <person name="Burford M.A."/>
        </authorList>
    </citation>
    <scope>NUCLEOTIDE SEQUENCE [LARGE SCALE GENOMIC DNA]</scope>
    <source>
        <strain evidence="2 3">CS-951</strain>
    </source>
</reference>
<evidence type="ECO:0000259" key="1">
    <source>
        <dbReference type="Pfam" id="PF08241"/>
    </source>
</evidence>
<protein>
    <submittedName>
        <fullName evidence="2">Ubiquinone/menaquinone biosynthesis protein</fullName>
    </submittedName>
</protein>
<dbReference type="AlphaFoldDB" id="A0A0F5YE40"/>
<accession>A0A0F5YE40</accession>
<dbReference type="InterPro" id="IPR013216">
    <property type="entry name" value="Methyltransf_11"/>
</dbReference>
<dbReference type="EMBL" id="LATL02000309">
    <property type="protein sequence ID" value="KKD36907.1"/>
    <property type="molecule type" value="Genomic_DNA"/>
</dbReference>
<dbReference type="Proteomes" id="UP000033607">
    <property type="component" value="Unassembled WGS sequence"/>
</dbReference>